<dbReference type="Pfam" id="PF10604">
    <property type="entry name" value="Polyketide_cyc2"/>
    <property type="match status" value="1"/>
</dbReference>
<gene>
    <name evidence="2" type="ORF">MPOCJGCO_3756</name>
</gene>
<evidence type="ECO:0000256" key="1">
    <source>
        <dbReference type="SAM" id="SignalP"/>
    </source>
</evidence>
<dbReference type="PROSITE" id="PS51318">
    <property type="entry name" value="TAT"/>
    <property type="match status" value="1"/>
</dbReference>
<keyword evidence="3" id="KW-1185">Reference proteome</keyword>
<reference evidence="2" key="1">
    <citation type="journal article" date="2021" name="Front. Microbiol.">
        <title>Comprehensive Comparative Genomics and Phenotyping of Methylobacterium Species.</title>
        <authorList>
            <person name="Alessa O."/>
            <person name="Ogura Y."/>
            <person name="Fujitani Y."/>
            <person name="Takami H."/>
            <person name="Hayashi T."/>
            <person name="Sahin N."/>
            <person name="Tani A."/>
        </authorList>
    </citation>
    <scope>NUCLEOTIDE SEQUENCE</scope>
    <source>
        <strain evidence="2">DSM 23632</strain>
    </source>
</reference>
<dbReference type="PANTHER" id="PTHR39332">
    <property type="entry name" value="BLL4707 PROTEIN"/>
    <property type="match status" value="1"/>
</dbReference>
<comment type="caution">
    <text evidence="2">The sequence shown here is derived from an EMBL/GenBank/DDBJ whole genome shotgun (WGS) entry which is preliminary data.</text>
</comment>
<dbReference type="Gene3D" id="3.30.530.20">
    <property type="match status" value="1"/>
</dbReference>
<name>A0ABQ4U2B9_9HYPH</name>
<dbReference type="SUPFAM" id="SSF55961">
    <property type="entry name" value="Bet v1-like"/>
    <property type="match status" value="1"/>
</dbReference>
<organism evidence="2 3">
    <name type="scientific">Methylobacterium trifolii</name>
    <dbReference type="NCBI Taxonomy" id="1003092"/>
    <lineage>
        <taxon>Bacteria</taxon>
        <taxon>Pseudomonadati</taxon>
        <taxon>Pseudomonadota</taxon>
        <taxon>Alphaproteobacteria</taxon>
        <taxon>Hyphomicrobiales</taxon>
        <taxon>Methylobacteriaceae</taxon>
        <taxon>Methylobacterium</taxon>
    </lineage>
</organism>
<proteinExistence type="predicted"/>
<evidence type="ECO:0000313" key="2">
    <source>
        <dbReference type="EMBL" id="GJE61633.1"/>
    </source>
</evidence>
<feature type="signal peptide" evidence="1">
    <location>
        <begin position="1"/>
        <end position="29"/>
    </location>
</feature>
<dbReference type="InterPro" id="IPR023393">
    <property type="entry name" value="START-like_dom_sf"/>
</dbReference>
<keyword evidence="1" id="KW-0732">Signal</keyword>
<accession>A0ABQ4U2B9</accession>
<reference evidence="2" key="2">
    <citation type="submission" date="2021-08" db="EMBL/GenBank/DDBJ databases">
        <authorList>
            <person name="Tani A."/>
            <person name="Ola A."/>
            <person name="Ogura Y."/>
            <person name="Katsura K."/>
            <person name="Hayashi T."/>
        </authorList>
    </citation>
    <scope>NUCLEOTIDE SEQUENCE</scope>
    <source>
        <strain evidence="2">DSM 23632</strain>
    </source>
</reference>
<dbReference type="RefSeq" id="WP_238184193.1">
    <property type="nucleotide sequence ID" value="NZ_BPRB01000233.1"/>
</dbReference>
<dbReference type="InterPro" id="IPR006311">
    <property type="entry name" value="TAT_signal"/>
</dbReference>
<dbReference type="EMBL" id="BPRB01000233">
    <property type="protein sequence ID" value="GJE61633.1"/>
    <property type="molecule type" value="Genomic_DNA"/>
</dbReference>
<protein>
    <submittedName>
        <fullName evidence="2">IS1595 family transposase ISMpo2</fullName>
    </submittedName>
</protein>
<feature type="chain" id="PRO_5045988625" evidence="1">
    <location>
        <begin position="30"/>
        <end position="172"/>
    </location>
</feature>
<evidence type="ECO:0000313" key="3">
    <source>
        <dbReference type="Proteomes" id="UP001055057"/>
    </source>
</evidence>
<dbReference type="Proteomes" id="UP001055057">
    <property type="component" value="Unassembled WGS sequence"/>
</dbReference>
<dbReference type="PANTHER" id="PTHR39332:SF7">
    <property type="entry name" value="SRPBCC FAMILY PROTEIN"/>
    <property type="match status" value="1"/>
</dbReference>
<dbReference type="InterPro" id="IPR019587">
    <property type="entry name" value="Polyketide_cyclase/dehydratase"/>
</dbReference>
<sequence>MSTTTPKRRAAMALAAAAAVMAQAPAARALEVSRSRDVGAPPAAVWAVIGAFCGIARWHPQVERCILSDDSEADGETVHIRGLVVKGGLGTIVEAETARDEAGRSYSYSFVQGPLPVSAYNATLAVRPNGAGSTVVWTATFDAAGMSEAEAKADIEGVYDEGLAGIAKEVGP</sequence>
<dbReference type="CDD" id="cd07821">
    <property type="entry name" value="PYR_PYL_RCAR_like"/>
    <property type="match status" value="1"/>
</dbReference>